<evidence type="ECO:0000313" key="3">
    <source>
        <dbReference type="Proteomes" id="UP000886595"/>
    </source>
</evidence>
<proteinExistence type="predicted"/>
<comment type="caution">
    <text evidence="1">The sequence shown here is derived from an EMBL/GenBank/DDBJ whole genome shotgun (WGS) entry which is preliminary data.</text>
</comment>
<dbReference type="EMBL" id="JAAMPC010000007">
    <property type="protein sequence ID" value="KAG2303576.1"/>
    <property type="molecule type" value="Genomic_DNA"/>
</dbReference>
<sequence length="68" mass="7825">MATKANGKSPVSSASEEKMMLFKDISLGPHETQLRFRLIHFWEAWNPIKKTIIGLEMILIDEQVKLNL</sequence>
<keyword evidence="3" id="KW-1185">Reference proteome</keyword>
<accession>A0A8X7V8G3</accession>
<protein>
    <submittedName>
        <fullName evidence="1">Uncharacterized protein</fullName>
    </submittedName>
</protein>
<dbReference type="Proteomes" id="UP000886595">
    <property type="component" value="Unassembled WGS sequence"/>
</dbReference>
<organism evidence="1 3">
    <name type="scientific">Brassica carinata</name>
    <name type="common">Ethiopian mustard</name>
    <name type="synonym">Abyssinian cabbage</name>
    <dbReference type="NCBI Taxonomy" id="52824"/>
    <lineage>
        <taxon>Eukaryota</taxon>
        <taxon>Viridiplantae</taxon>
        <taxon>Streptophyta</taxon>
        <taxon>Embryophyta</taxon>
        <taxon>Tracheophyta</taxon>
        <taxon>Spermatophyta</taxon>
        <taxon>Magnoliopsida</taxon>
        <taxon>eudicotyledons</taxon>
        <taxon>Gunneridae</taxon>
        <taxon>Pentapetalae</taxon>
        <taxon>rosids</taxon>
        <taxon>malvids</taxon>
        <taxon>Brassicales</taxon>
        <taxon>Brassicaceae</taxon>
        <taxon>Brassiceae</taxon>
        <taxon>Brassica</taxon>
    </lineage>
</organism>
<evidence type="ECO:0000313" key="1">
    <source>
        <dbReference type="EMBL" id="KAG2303576.1"/>
    </source>
</evidence>
<evidence type="ECO:0000313" key="2">
    <source>
        <dbReference type="EMBL" id="KAG2303866.1"/>
    </source>
</evidence>
<dbReference type="OrthoDB" id="1098220at2759"/>
<dbReference type="EMBL" id="JAAMPC010000007">
    <property type="protein sequence ID" value="KAG2303866.1"/>
    <property type="molecule type" value="Genomic_DNA"/>
</dbReference>
<name>A0A8X7V8G3_BRACI</name>
<reference evidence="1 3" key="1">
    <citation type="submission" date="2020-02" db="EMBL/GenBank/DDBJ databases">
        <authorList>
            <person name="Ma Q."/>
            <person name="Huang Y."/>
            <person name="Song X."/>
            <person name="Pei D."/>
        </authorList>
    </citation>
    <scope>NUCLEOTIDE SEQUENCE [LARGE SCALE GENOMIC DNA]</scope>
    <source>
        <strain evidence="1">Sxm20200214</strain>
        <tissue evidence="1">Leaf</tissue>
    </source>
</reference>
<gene>
    <name evidence="1" type="ORF">Bca52824_032227</name>
    <name evidence="2" type="ORF">Bca52824_032517</name>
</gene>
<dbReference type="AlphaFoldDB" id="A0A8X7V8G3"/>